<name>A0A6J5KW40_9CAUD</name>
<accession>A0A6J5KW40</accession>
<proteinExistence type="predicted"/>
<protein>
    <submittedName>
        <fullName evidence="1">Uncharacterized protein</fullName>
    </submittedName>
</protein>
<reference evidence="1" key="1">
    <citation type="submission" date="2020-04" db="EMBL/GenBank/DDBJ databases">
        <authorList>
            <person name="Chiriac C."/>
            <person name="Salcher M."/>
            <person name="Ghai R."/>
            <person name="Kavagutti S V."/>
        </authorList>
    </citation>
    <scope>NUCLEOTIDE SEQUENCE</scope>
</reference>
<sequence>MSIELTVIVKDAERTLKKKFLVYEAISLVVHDPVIDKCLQDVLTNFNGEPEDVVIRATMVCK</sequence>
<dbReference type="EMBL" id="LR796205">
    <property type="protein sequence ID" value="CAB4126738.1"/>
    <property type="molecule type" value="Genomic_DNA"/>
</dbReference>
<evidence type="ECO:0000313" key="1">
    <source>
        <dbReference type="EMBL" id="CAB4126738.1"/>
    </source>
</evidence>
<organism evidence="1">
    <name type="scientific">uncultured Caudovirales phage</name>
    <dbReference type="NCBI Taxonomy" id="2100421"/>
    <lineage>
        <taxon>Viruses</taxon>
        <taxon>Duplodnaviria</taxon>
        <taxon>Heunggongvirae</taxon>
        <taxon>Uroviricota</taxon>
        <taxon>Caudoviricetes</taxon>
        <taxon>Peduoviridae</taxon>
        <taxon>Maltschvirus</taxon>
        <taxon>Maltschvirus maltsch</taxon>
    </lineage>
</organism>
<gene>
    <name evidence="1" type="ORF">UFOVP80_53</name>
</gene>